<dbReference type="GO" id="GO:0046488">
    <property type="term" value="P:phosphatidylinositol metabolic process"/>
    <property type="evidence" value="ECO:0000318"/>
    <property type="project" value="GO_Central"/>
</dbReference>
<feature type="region of interest" description="Disordered" evidence="1">
    <location>
        <begin position="1225"/>
        <end position="1251"/>
    </location>
</feature>
<sequence>MAVPGKISLVFSPVKQRYSIVARGNGRALVQVLRVDIHSGKLMFTWTKGRDIFESETAALDFLKQADGSIQVLATAPYILGYVVIGPWGLLLVAEKFRVSASLPGNHEVKTVTKSHWIKIPLQLNLSLQSVQAPEAVLKDEKAMKDEIDKGIERLLSFPIDGAHFLCDTLDITRPFPSYRGVKDPSWDLVWNRWMSAPFRNLGLDHLCPPLLQGLCESRQLEDFDGAKYWVAMISRRGCLHPGPRYKARGLNDYAEPGNELEVEQVLWRQQHRDGSLLWSRYTWRRGSAPLWWGVSIKNNGIGEAEIKIRSHNTFKGSKRYVRRLQRRYTPTAQLDPDPPAAGPDGDPTRLVPITFVSLLRKGTPDRDRSEAKLASAFDFVVAALRKEHGLPLTYIALDWHEMDKQLGHVGIVEAFWNTVKDLLPAQGFALGTLEKVGPDHTEVCADAERPGAPARPGDDGSGIVAPRVSAAGIGWRAHWLRQQRGVTRYNCADSLDRTNVGSFFGAVQVMIEQCRELDIAIARTRPSAEQLAALAAARAARDPRTFTRASTNASTSSAAGAGGIGGGGGGPAGAGLQQPGGTPGPLAMTQPYTPGAAVAGAPGANNNAAGNMFGMTGTAAAAAGAAMLEKFGKQVANGITTMMTGDGRSPMRGANMPPGAGYGPGAGGSGSGHGSSPMQRAAPPPGAGGPATPGPAPAAGPAAGAPDAPLQKKITIAPDGLPLPPGWEAKIDKTSNRIFYVDHNSRSTTWERPPVPASGRLSSDALSTVFQPGSGPGGQHVTALGAATPGGGNGAPPHMRMPGQEPRGPALSVGSVTSSQAAPGAQVPLTPRASTPHAADSPGDALGQVRAGPTGGSHNRTDSAEGAEPERFEPLTPWCMLRQVGRVAGISRRIHPEALSMLAELFLVNGDMCAWLYTGSQAMHSERILIFEPETSKLRKAGVGAYGNAIVAVKRRYNNVVVDKEKQSMIDVFLGYKQREYFPSAWLAYQVWDKEGVPLEGDEADDLDGEPVGQIDWPLPERNAGHHMHPMYGAMGSSASVSGPSGGGVGGGLHSYSLGMSHGVGLGAPHHAQPGAVHAGGYSSTTAAAGVPGPGLAGLGGFGAGGGVVAGGVAGGKAGLGGGAGLGHVYSVGDLAAAGSAAAVVGAAGGGGPASGPASAQLAGGNSRPSRRGKSMSTEELAEQLKQIHLHSQLTDEQMRAMRKAGSEAVLTSLDSANSVDLIQLGGPDESETSSVASASLAAAPSRPGTGLPAYASDQALLMHHSASEEQIGLGAAGAAHGGGAGAGLSPLHASSGVAAGFTDWAQFSDDASGTGTGSNTPDRRGAPSGLKPALKKPAPPSVTDPLASLLDSELL</sequence>
<evidence type="ECO:0000313" key="4">
    <source>
        <dbReference type="EMBL" id="PNW87976.1"/>
    </source>
</evidence>
<organism evidence="4 5">
    <name type="scientific">Chlamydomonas reinhardtii</name>
    <name type="common">Chlamydomonas smithii</name>
    <dbReference type="NCBI Taxonomy" id="3055"/>
    <lineage>
        <taxon>Eukaryota</taxon>
        <taxon>Viridiplantae</taxon>
        <taxon>Chlorophyta</taxon>
        <taxon>core chlorophytes</taxon>
        <taxon>Chlorophyceae</taxon>
        <taxon>CS clade</taxon>
        <taxon>Chlamydomonadales</taxon>
        <taxon>Chlamydomonadaceae</taxon>
        <taxon>Chlamydomonas</taxon>
    </lineage>
</organism>
<dbReference type="InterPro" id="IPR001202">
    <property type="entry name" value="WW_dom"/>
</dbReference>
<dbReference type="CDD" id="cd00201">
    <property type="entry name" value="WW"/>
    <property type="match status" value="1"/>
</dbReference>
<dbReference type="RefSeq" id="XP_042928180.1">
    <property type="nucleotide sequence ID" value="XM_043058266.1"/>
</dbReference>
<feature type="region of interest" description="Disordered" evidence="1">
    <location>
        <begin position="545"/>
        <end position="590"/>
    </location>
</feature>
<feature type="compositionally biased region" description="Low complexity" evidence="1">
    <location>
        <begin position="1156"/>
        <end position="1166"/>
    </location>
</feature>
<feature type="compositionally biased region" description="Basic and acidic residues" evidence="1">
    <location>
        <begin position="860"/>
        <end position="872"/>
    </location>
</feature>
<dbReference type="EMBL" id="CM008962">
    <property type="protein sequence ID" value="PNW87976.1"/>
    <property type="molecule type" value="Genomic_DNA"/>
</dbReference>
<dbReference type="STRING" id="3055.A0A2K3E5C9"/>
<feature type="domain" description="SAC" evidence="3">
    <location>
        <begin position="155"/>
        <end position="520"/>
    </location>
</feature>
<dbReference type="GeneID" id="5725814"/>
<dbReference type="PROSITE" id="PS50275">
    <property type="entry name" value="SAC"/>
    <property type="match status" value="1"/>
</dbReference>
<dbReference type="ExpressionAtlas" id="A0A2K3E5C9">
    <property type="expression patterns" value="baseline"/>
</dbReference>
<dbReference type="InterPro" id="IPR036020">
    <property type="entry name" value="WW_dom_sf"/>
</dbReference>
<accession>A0A2K3E5C9</accession>
<dbReference type="PaxDb" id="3055-EDO98264"/>
<dbReference type="Pfam" id="PF00397">
    <property type="entry name" value="WW"/>
    <property type="match status" value="1"/>
</dbReference>
<dbReference type="Proteomes" id="UP000006906">
    <property type="component" value="Chromosome 1"/>
</dbReference>
<dbReference type="Pfam" id="PF02383">
    <property type="entry name" value="Syja_N"/>
    <property type="match status" value="1"/>
</dbReference>
<feature type="compositionally biased region" description="Gly residues" evidence="1">
    <location>
        <begin position="561"/>
        <end position="574"/>
    </location>
</feature>
<dbReference type="OrthoDB" id="405996at2759"/>
<dbReference type="PROSITE" id="PS01159">
    <property type="entry name" value="WW_DOMAIN_1"/>
    <property type="match status" value="1"/>
</dbReference>
<dbReference type="KEGG" id="cre:CHLRE_01g009300v5"/>
<feature type="domain" description="WW" evidence="2">
    <location>
        <begin position="722"/>
        <end position="756"/>
    </location>
</feature>
<dbReference type="InterPro" id="IPR002013">
    <property type="entry name" value="SAC_dom"/>
</dbReference>
<feature type="region of interest" description="Disordered" evidence="1">
    <location>
        <begin position="1148"/>
        <end position="1180"/>
    </location>
</feature>
<dbReference type="Gramene" id="PNW87976">
    <property type="protein sequence ID" value="PNW87976"/>
    <property type="gene ID" value="CHLRE_01g009300v5"/>
</dbReference>
<feature type="compositionally biased region" description="Pro residues" evidence="1">
    <location>
        <begin position="683"/>
        <end position="699"/>
    </location>
</feature>
<feature type="region of interest" description="Disordered" evidence="1">
    <location>
        <begin position="646"/>
        <end position="709"/>
    </location>
</feature>
<feature type="compositionally biased region" description="Low complexity" evidence="1">
    <location>
        <begin position="1235"/>
        <end position="1247"/>
    </location>
</feature>
<dbReference type="PANTHER" id="PTHR46817">
    <property type="entry name" value="PHOSPHOINOSITIDE PHOSPHATASE SAC9-RELATED"/>
    <property type="match status" value="1"/>
</dbReference>
<evidence type="ECO:0000259" key="2">
    <source>
        <dbReference type="PROSITE" id="PS50020"/>
    </source>
</evidence>
<evidence type="ECO:0000256" key="1">
    <source>
        <dbReference type="SAM" id="MobiDB-lite"/>
    </source>
</evidence>
<feature type="compositionally biased region" description="Low complexity" evidence="1">
    <location>
        <begin position="575"/>
        <end position="588"/>
    </location>
</feature>
<gene>
    <name evidence="4" type="ORF">CHLRE_01g009300v5</name>
</gene>
<dbReference type="GO" id="GO:0016791">
    <property type="term" value="F:phosphatase activity"/>
    <property type="evidence" value="ECO:0007669"/>
    <property type="project" value="InterPro"/>
</dbReference>
<dbReference type="Gene3D" id="2.20.70.10">
    <property type="match status" value="1"/>
</dbReference>
<feature type="compositionally biased region" description="Low complexity" evidence="1">
    <location>
        <begin position="700"/>
        <end position="709"/>
    </location>
</feature>
<protein>
    <recommendedName>
        <fullName evidence="6">WW domain-containing protein</fullName>
    </recommendedName>
</protein>
<name>A0A2K3E5C9_CHLRE</name>
<dbReference type="PROSITE" id="PS50020">
    <property type="entry name" value="WW_DOMAIN_2"/>
    <property type="match status" value="1"/>
</dbReference>
<dbReference type="InParanoid" id="A0A2K3E5C9"/>
<feature type="compositionally biased region" description="Gly residues" evidence="1">
    <location>
        <begin position="661"/>
        <end position="674"/>
    </location>
</feature>
<keyword evidence="5" id="KW-1185">Reference proteome</keyword>
<dbReference type="SUPFAM" id="SSF51045">
    <property type="entry name" value="WW domain"/>
    <property type="match status" value="1"/>
</dbReference>
<dbReference type="SMART" id="SM00456">
    <property type="entry name" value="WW"/>
    <property type="match status" value="1"/>
</dbReference>
<evidence type="ECO:0008006" key="6">
    <source>
        <dbReference type="Google" id="ProtNLM"/>
    </source>
</evidence>
<dbReference type="PANTHER" id="PTHR46817:SF1">
    <property type="entry name" value="SAC DOMAIN-CONTAINING PROTEIN"/>
    <property type="match status" value="1"/>
</dbReference>
<proteinExistence type="predicted"/>
<feature type="compositionally biased region" description="Polar residues" evidence="1">
    <location>
        <begin position="548"/>
        <end position="558"/>
    </location>
</feature>
<evidence type="ECO:0000313" key="5">
    <source>
        <dbReference type="Proteomes" id="UP000006906"/>
    </source>
</evidence>
<feature type="region of interest" description="Disordered" evidence="1">
    <location>
        <begin position="1309"/>
        <end position="1357"/>
    </location>
</feature>
<evidence type="ECO:0000259" key="3">
    <source>
        <dbReference type="PROSITE" id="PS50275"/>
    </source>
</evidence>
<feature type="compositionally biased region" description="Polar residues" evidence="1">
    <location>
        <begin position="1311"/>
        <end position="1322"/>
    </location>
</feature>
<feature type="compositionally biased region" description="Low complexity" evidence="1">
    <location>
        <begin position="1328"/>
        <end position="1338"/>
    </location>
</feature>
<reference evidence="4 5" key="1">
    <citation type="journal article" date="2007" name="Science">
        <title>The Chlamydomonas genome reveals the evolution of key animal and plant functions.</title>
        <authorList>
            <person name="Merchant S.S."/>
            <person name="Prochnik S.E."/>
            <person name="Vallon O."/>
            <person name="Harris E.H."/>
            <person name="Karpowicz S.J."/>
            <person name="Witman G.B."/>
            <person name="Terry A."/>
            <person name="Salamov A."/>
            <person name="Fritz-Laylin L.K."/>
            <person name="Marechal-Drouard L."/>
            <person name="Marshall W.F."/>
            <person name="Qu L.H."/>
            <person name="Nelson D.R."/>
            <person name="Sanderfoot A.A."/>
            <person name="Spalding M.H."/>
            <person name="Kapitonov V.V."/>
            <person name="Ren Q."/>
            <person name="Ferris P."/>
            <person name="Lindquist E."/>
            <person name="Shapiro H."/>
            <person name="Lucas S.M."/>
            <person name="Grimwood J."/>
            <person name="Schmutz J."/>
            <person name="Cardol P."/>
            <person name="Cerutti H."/>
            <person name="Chanfreau G."/>
            <person name="Chen C.L."/>
            <person name="Cognat V."/>
            <person name="Croft M.T."/>
            <person name="Dent R."/>
            <person name="Dutcher S."/>
            <person name="Fernandez E."/>
            <person name="Fukuzawa H."/>
            <person name="Gonzalez-Ballester D."/>
            <person name="Gonzalez-Halphen D."/>
            <person name="Hallmann A."/>
            <person name="Hanikenne M."/>
            <person name="Hippler M."/>
            <person name="Inwood W."/>
            <person name="Jabbari K."/>
            <person name="Kalanon M."/>
            <person name="Kuras R."/>
            <person name="Lefebvre P.A."/>
            <person name="Lemaire S.D."/>
            <person name="Lobanov A.V."/>
            <person name="Lohr M."/>
            <person name="Manuell A."/>
            <person name="Meier I."/>
            <person name="Mets L."/>
            <person name="Mittag M."/>
            <person name="Mittelmeier T."/>
            <person name="Moroney J.V."/>
            <person name="Moseley J."/>
            <person name="Napoli C."/>
            <person name="Nedelcu A.M."/>
            <person name="Niyogi K."/>
            <person name="Novoselov S.V."/>
            <person name="Paulsen I.T."/>
            <person name="Pazour G."/>
            <person name="Purton S."/>
            <person name="Ral J.P."/>
            <person name="Riano-Pachon D.M."/>
            <person name="Riekhof W."/>
            <person name="Rymarquis L."/>
            <person name="Schroda M."/>
            <person name="Stern D."/>
            <person name="Umen J."/>
            <person name="Willows R."/>
            <person name="Wilson N."/>
            <person name="Zimmer S.L."/>
            <person name="Allmer J."/>
            <person name="Balk J."/>
            <person name="Bisova K."/>
            <person name="Chen C.J."/>
            <person name="Elias M."/>
            <person name="Gendler K."/>
            <person name="Hauser C."/>
            <person name="Lamb M.R."/>
            <person name="Ledford H."/>
            <person name="Long J.C."/>
            <person name="Minagawa J."/>
            <person name="Page M.D."/>
            <person name="Pan J."/>
            <person name="Pootakham W."/>
            <person name="Roje S."/>
            <person name="Rose A."/>
            <person name="Stahlberg E."/>
            <person name="Terauchi A.M."/>
            <person name="Yang P."/>
            <person name="Ball S."/>
            <person name="Bowler C."/>
            <person name="Dieckmann C.L."/>
            <person name="Gladyshev V.N."/>
            <person name="Green P."/>
            <person name="Jorgensen R."/>
            <person name="Mayfield S."/>
            <person name="Mueller-Roeber B."/>
            <person name="Rajamani S."/>
            <person name="Sayre R.T."/>
            <person name="Brokstein P."/>
            <person name="Dubchak I."/>
            <person name="Goodstein D."/>
            <person name="Hornick L."/>
            <person name="Huang Y.W."/>
            <person name="Jhaveri J."/>
            <person name="Luo Y."/>
            <person name="Martinez D."/>
            <person name="Ngau W.C."/>
            <person name="Otillar B."/>
            <person name="Poliakov A."/>
            <person name="Porter A."/>
            <person name="Szajkowski L."/>
            <person name="Werner G."/>
            <person name="Zhou K."/>
            <person name="Grigoriev I.V."/>
            <person name="Rokhsar D.S."/>
            <person name="Grossman A.R."/>
        </authorList>
    </citation>
    <scope>NUCLEOTIDE SEQUENCE [LARGE SCALE GENOMIC DNA]</scope>
    <source>
        <strain evidence="5">CC-503</strain>
    </source>
</reference>
<dbReference type="OMA" id="IALDWHE"/>
<feature type="region of interest" description="Disordered" evidence="1">
    <location>
        <begin position="785"/>
        <end position="872"/>
    </location>
</feature>